<dbReference type="AlphaFoldDB" id="A0A938YIC7"/>
<dbReference type="Pfam" id="PF13344">
    <property type="entry name" value="Hydrolase_6"/>
    <property type="match status" value="1"/>
</dbReference>
<dbReference type="GO" id="GO:0016791">
    <property type="term" value="F:phosphatase activity"/>
    <property type="evidence" value="ECO:0007669"/>
    <property type="project" value="TreeGrafter"/>
</dbReference>
<dbReference type="EMBL" id="JAERWL010000016">
    <property type="protein sequence ID" value="MBM9478236.1"/>
    <property type="molecule type" value="Genomic_DNA"/>
</dbReference>
<dbReference type="InterPro" id="IPR036412">
    <property type="entry name" value="HAD-like_sf"/>
</dbReference>
<comment type="caution">
    <text evidence="1">The sequence shown here is derived from an EMBL/GenBank/DDBJ whole genome shotgun (WGS) entry which is preliminary data.</text>
</comment>
<dbReference type="InterPro" id="IPR023214">
    <property type="entry name" value="HAD_sf"/>
</dbReference>
<sequence>MTATVPAAEFDALLLDLDGTVYLGGQVIEHVGEALAAARELGSRPMYVTNNASRPPAEVAAALTAMGVPATDEEVLTSPEAAATMLADTHPAGSAVLVIGAPWLATAVQDAGLVPVRTAAEGPVALVQGHSPDTGWVNLAEGCIALRSGIDWVACNVDSTLPTDRGLLPGNGSMVAALVAATGLTPRVAGKPASPLLDEAVRRAGSSNPLVVGDRLDTDIEAGCTAGYPALLVLTGVSTAQDLVSAPEHQRPTHVSLDMRGLIDAGRVVDLRSADTSAWTAVTADGAVTLARSGGAPAAHDQDDRSRDAEALHALAAVVVAAWAGGSTRVVAADDDTAAVLARAGLTADR</sequence>
<evidence type="ECO:0000313" key="1">
    <source>
        <dbReference type="EMBL" id="MBM9478236.1"/>
    </source>
</evidence>
<evidence type="ECO:0000313" key="2">
    <source>
        <dbReference type="Proteomes" id="UP000663801"/>
    </source>
</evidence>
<dbReference type="RefSeq" id="WP_205258361.1">
    <property type="nucleotide sequence ID" value="NZ_BAAAPV010000006.1"/>
</dbReference>
<dbReference type="InterPro" id="IPR006357">
    <property type="entry name" value="HAD-SF_hydro_IIA"/>
</dbReference>
<gene>
    <name evidence="1" type="ORF">JL107_17445</name>
</gene>
<reference evidence="1" key="1">
    <citation type="submission" date="2021-01" db="EMBL/GenBank/DDBJ databases">
        <title>KCTC 19127 draft genome.</title>
        <authorList>
            <person name="An D."/>
        </authorList>
    </citation>
    <scope>NUCLEOTIDE SEQUENCE</scope>
    <source>
        <strain evidence="1">KCTC 19127</strain>
    </source>
</reference>
<keyword evidence="2" id="KW-1185">Reference proteome</keyword>
<dbReference type="PANTHER" id="PTHR19288:SF95">
    <property type="entry name" value="D-GLYCEROL 3-PHOSPHATE PHOSPHATASE"/>
    <property type="match status" value="1"/>
</dbReference>
<dbReference type="Pfam" id="PF13242">
    <property type="entry name" value="Hydrolase_like"/>
    <property type="match status" value="1"/>
</dbReference>
<dbReference type="Proteomes" id="UP000663801">
    <property type="component" value="Unassembled WGS sequence"/>
</dbReference>
<dbReference type="PROSITE" id="PS01228">
    <property type="entry name" value="COF_1"/>
    <property type="match status" value="1"/>
</dbReference>
<dbReference type="Gene3D" id="3.40.50.1000">
    <property type="entry name" value="HAD superfamily/HAD-like"/>
    <property type="match status" value="2"/>
</dbReference>
<organism evidence="1 2">
    <name type="scientific">Nakamurella flavida</name>
    <dbReference type="NCBI Taxonomy" id="363630"/>
    <lineage>
        <taxon>Bacteria</taxon>
        <taxon>Bacillati</taxon>
        <taxon>Actinomycetota</taxon>
        <taxon>Actinomycetes</taxon>
        <taxon>Nakamurellales</taxon>
        <taxon>Nakamurellaceae</taxon>
        <taxon>Nakamurella</taxon>
    </lineage>
</organism>
<accession>A0A938YIC7</accession>
<dbReference type="GO" id="GO:0005737">
    <property type="term" value="C:cytoplasm"/>
    <property type="evidence" value="ECO:0007669"/>
    <property type="project" value="TreeGrafter"/>
</dbReference>
<proteinExistence type="predicted"/>
<protein>
    <submittedName>
        <fullName evidence="1">HAD hydrolase-like protein</fullName>
    </submittedName>
</protein>
<keyword evidence="1" id="KW-0378">Hydrolase</keyword>
<dbReference type="SUPFAM" id="SSF56784">
    <property type="entry name" value="HAD-like"/>
    <property type="match status" value="1"/>
</dbReference>
<dbReference type="PANTHER" id="PTHR19288">
    <property type="entry name" value="4-NITROPHENYLPHOSPHATASE-RELATED"/>
    <property type="match status" value="1"/>
</dbReference>
<name>A0A938YIC7_9ACTN</name>